<dbReference type="GO" id="GO:0070681">
    <property type="term" value="P:glutaminyl-tRNAGln biosynthesis via transamidation"/>
    <property type="evidence" value="ECO:0007669"/>
    <property type="project" value="UniProtKB-UniRule"/>
</dbReference>
<dbReference type="HAMAP" id="MF_00120">
    <property type="entry name" value="GatA"/>
    <property type="match status" value="1"/>
</dbReference>
<keyword evidence="4 7" id="KW-0067">ATP-binding</keyword>
<dbReference type="InterPro" id="IPR020556">
    <property type="entry name" value="Amidase_CS"/>
</dbReference>
<dbReference type="GO" id="GO:0005739">
    <property type="term" value="C:mitochondrion"/>
    <property type="evidence" value="ECO:0007669"/>
    <property type="project" value="UniProtKB-SubCell"/>
</dbReference>
<dbReference type="PROSITE" id="PS00571">
    <property type="entry name" value="AMIDASES"/>
    <property type="match status" value="1"/>
</dbReference>
<evidence type="ECO:0000313" key="10">
    <source>
        <dbReference type="Proteomes" id="UP001150238"/>
    </source>
</evidence>
<dbReference type="PANTHER" id="PTHR11895:SF7">
    <property type="entry name" value="GLUTAMYL-TRNA(GLN) AMIDOTRANSFERASE SUBUNIT A, MITOCHONDRIAL"/>
    <property type="match status" value="1"/>
</dbReference>
<evidence type="ECO:0000256" key="7">
    <source>
        <dbReference type="HAMAP-Rule" id="MF_03150"/>
    </source>
</evidence>
<evidence type="ECO:0000256" key="2">
    <source>
        <dbReference type="ARBA" id="ARBA00022598"/>
    </source>
</evidence>
<keyword evidence="3 7" id="KW-0547">Nucleotide-binding</keyword>
<dbReference type="InterPro" id="IPR023631">
    <property type="entry name" value="Amidase_dom"/>
</dbReference>
<dbReference type="GO" id="GO:0032543">
    <property type="term" value="P:mitochondrial translation"/>
    <property type="evidence" value="ECO:0007669"/>
    <property type="project" value="UniProtKB-UniRule"/>
</dbReference>
<gene>
    <name evidence="9" type="ORF">C8J55DRAFT_556918</name>
</gene>
<dbReference type="SUPFAM" id="SSF75304">
    <property type="entry name" value="Amidase signature (AS) enzymes"/>
    <property type="match status" value="1"/>
</dbReference>
<dbReference type="Pfam" id="PF01425">
    <property type="entry name" value="Amidase"/>
    <property type="match status" value="1"/>
</dbReference>
<comment type="subcellular location">
    <subcellularLocation>
        <location evidence="7">Mitochondrion</location>
    </subcellularLocation>
</comment>
<evidence type="ECO:0000256" key="4">
    <source>
        <dbReference type="ARBA" id="ARBA00022840"/>
    </source>
</evidence>
<evidence type="ECO:0000259" key="8">
    <source>
        <dbReference type="Pfam" id="PF01425"/>
    </source>
</evidence>
<comment type="caution">
    <text evidence="9">The sequence shown here is derived from an EMBL/GenBank/DDBJ whole genome shotgun (WGS) entry which is preliminary data.</text>
</comment>
<keyword evidence="7" id="KW-0496">Mitochondrion</keyword>
<feature type="active site" description="Charge relay system" evidence="7">
    <location>
        <position position="125"/>
    </location>
</feature>
<name>A0A9W9AX96_9AGAR</name>
<comment type="catalytic activity">
    <reaction evidence="6 7">
        <text>L-glutamyl-tRNA(Gln) + L-glutamine + ATP + H2O = L-glutaminyl-tRNA(Gln) + L-glutamate + ADP + phosphate + H(+)</text>
        <dbReference type="Rhea" id="RHEA:17521"/>
        <dbReference type="Rhea" id="RHEA-COMP:9681"/>
        <dbReference type="Rhea" id="RHEA-COMP:9684"/>
        <dbReference type="ChEBI" id="CHEBI:15377"/>
        <dbReference type="ChEBI" id="CHEBI:15378"/>
        <dbReference type="ChEBI" id="CHEBI:29985"/>
        <dbReference type="ChEBI" id="CHEBI:30616"/>
        <dbReference type="ChEBI" id="CHEBI:43474"/>
        <dbReference type="ChEBI" id="CHEBI:58359"/>
        <dbReference type="ChEBI" id="CHEBI:78520"/>
        <dbReference type="ChEBI" id="CHEBI:78521"/>
        <dbReference type="ChEBI" id="CHEBI:456216"/>
        <dbReference type="EC" id="6.3.5.7"/>
    </reaction>
</comment>
<evidence type="ECO:0000313" key="9">
    <source>
        <dbReference type="EMBL" id="KAJ4491333.1"/>
    </source>
</evidence>
<comment type="function">
    <text evidence="7">Allows the formation of correctly charged Gln-tRNA(Gln) through the transamidation of misacylated Glu-tRNA(Gln) in the mitochondria. The reaction takes place in the presence of glutamine and ATP through an activated gamma-phospho-Glu-tRNA(Gln).</text>
</comment>
<feature type="domain" description="Amidase" evidence="8">
    <location>
        <begin position="35"/>
        <end position="507"/>
    </location>
</feature>
<organism evidence="9 10">
    <name type="scientific">Lentinula lateritia</name>
    <dbReference type="NCBI Taxonomy" id="40482"/>
    <lineage>
        <taxon>Eukaryota</taxon>
        <taxon>Fungi</taxon>
        <taxon>Dikarya</taxon>
        <taxon>Basidiomycota</taxon>
        <taxon>Agaricomycotina</taxon>
        <taxon>Agaricomycetes</taxon>
        <taxon>Agaricomycetidae</taxon>
        <taxon>Agaricales</taxon>
        <taxon>Marasmiineae</taxon>
        <taxon>Omphalotaceae</taxon>
        <taxon>Lentinula</taxon>
    </lineage>
</organism>
<evidence type="ECO:0000256" key="3">
    <source>
        <dbReference type="ARBA" id="ARBA00022741"/>
    </source>
</evidence>
<accession>A0A9W9AX96</accession>
<evidence type="ECO:0000256" key="1">
    <source>
        <dbReference type="ARBA" id="ARBA00008069"/>
    </source>
</evidence>
<evidence type="ECO:0000256" key="5">
    <source>
        <dbReference type="ARBA" id="ARBA00022917"/>
    </source>
</evidence>
<protein>
    <recommendedName>
        <fullName evidence="7">Glutamyl-tRNA(Gln) amidotransferase subunit A, mitochondrial</fullName>
        <shortName evidence="7">Glu-AdT subunit A</shortName>
        <ecNumber evidence="7">6.3.5.7</ecNumber>
    </recommendedName>
</protein>
<evidence type="ECO:0000256" key="6">
    <source>
        <dbReference type="ARBA" id="ARBA00047407"/>
    </source>
</evidence>
<dbReference type="EMBL" id="JANVFS010000006">
    <property type="protein sequence ID" value="KAJ4491333.1"/>
    <property type="molecule type" value="Genomic_DNA"/>
</dbReference>
<reference evidence="9" key="1">
    <citation type="submission" date="2022-08" db="EMBL/GenBank/DDBJ databases">
        <authorList>
            <consortium name="DOE Joint Genome Institute"/>
            <person name="Min B."/>
            <person name="Riley R."/>
            <person name="Sierra-Patev S."/>
            <person name="Naranjo-Ortiz M."/>
            <person name="Looney B."/>
            <person name="Konkel Z."/>
            <person name="Slot J.C."/>
            <person name="Sakamoto Y."/>
            <person name="Steenwyk J.L."/>
            <person name="Rokas A."/>
            <person name="Carro J."/>
            <person name="Camarero S."/>
            <person name="Ferreira P."/>
            <person name="Molpeceres G."/>
            <person name="Ruiz-Duenas F.J."/>
            <person name="Serrano A."/>
            <person name="Henrissat B."/>
            <person name="Drula E."/>
            <person name="Hughes K.W."/>
            <person name="Mata J.L."/>
            <person name="Ishikawa N.K."/>
            <person name="Vargas-Isla R."/>
            <person name="Ushijima S."/>
            <person name="Smith C.A."/>
            <person name="Ahrendt S."/>
            <person name="Andreopoulos W."/>
            <person name="He G."/>
            <person name="Labutti K."/>
            <person name="Lipzen A."/>
            <person name="Ng V."/>
            <person name="Sandor L."/>
            <person name="Barry K."/>
            <person name="Martinez A.T."/>
            <person name="Xiao Y."/>
            <person name="Gibbons J.G."/>
            <person name="Terashima K."/>
            <person name="Hibbett D.S."/>
            <person name="Grigoriev I.V."/>
        </authorList>
    </citation>
    <scope>NUCLEOTIDE SEQUENCE</scope>
    <source>
        <strain evidence="9">Sp2 HRB7682 ss15</strain>
    </source>
</reference>
<comment type="similarity">
    <text evidence="1 7">Belongs to the amidase family. GatA subfamily.</text>
</comment>
<keyword evidence="5 7" id="KW-0648">Protein biosynthesis</keyword>
<dbReference type="GO" id="GO:0030956">
    <property type="term" value="C:glutamyl-tRNA(Gln) amidotransferase complex"/>
    <property type="evidence" value="ECO:0007669"/>
    <property type="project" value="UniProtKB-UniRule"/>
</dbReference>
<comment type="subunit">
    <text evidence="7">Subunit of the heterotrimeric GatCAB amidotransferase (AdT) complex, composed of A, B and C subunits.</text>
</comment>
<dbReference type="Gene3D" id="3.90.1300.10">
    <property type="entry name" value="Amidase signature (AS) domain"/>
    <property type="match status" value="1"/>
</dbReference>
<feature type="active site" description="Acyl-ester intermediate" evidence="7">
    <location>
        <position position="149"/>
    </location>
</feature>
<dbReference type="EC" id="6.3.5.7" evidence="7"/>
<dbReference type="InterPro" id="IPR000120">
    <property type="entry name" value="Amidase"/>
</dbReference>
<reference evidence="9" key="2">
    <citation type="journal article" date="2023" name="Proc. Natl. Acad. Sci. U.S.A.">
        <title>A global phylogenomic analysis of the shiitake genus Lentinula.</title>
        <authorList>
            <person name="Sierra-Patev S."/>
            <person name="Min B."/>
            <person name="Naranjo-Ortiz M."/>
            <person name="Looney B."/>
            <person name="Konkel Z."/>
            <person name="Slot J.C."/>
            <person name="Sakamoto Y."/>
            <person name="Steenwyk J.L."/>
            <person name="Rokas A."/>
            <person name="Carro J."/>
            <person name="Camarero S."/>
            <person name="Ferreira P."/>
            <person name="Molpeceres G."/>
            <person name="Ruiz-Duenas F.J."/>
            <person name="Serrano A."/>
            <person name="Henrissat B."/>
            <person name="Drula E."/>
            <person name="Hughes K.W."/>
            <person name="Mata J.L."/>
            <person name="Ishikawa N.K."/>
            <person name="Vargas-Isla R."/>
            <person name="Ushijima S."/>
            <person name="Smith C.A."/>
            <person name="Donoghue J."/>
            <person name="Ahrendt S."/>
            <person name="Andreopoulos W."/>
            <person name="He G."/>
            <person name="LaButti K."/>
            <person name="Lipzen A."/>
            <person name="Ng V."/>
            <person name="Riley R."/>
            <person name="Sandor L."/>
            <person name="Barry K."/>
            <person name="Martinez A.T."/>
            <person name="Xiao Y."/>
            <person name="Gibbons J.G."/>
            <person name="Terashima K."/>
            <person name="Grigoriev I.V."/>
            <person name="Hibbett D."/>
        </authorList>
    </citation>
    <scope>NUCLEOTIDE SEQUENCE</scope>
    <source>
        <strain evidence="9">Sp2 HRB7682 ss15</strain>
    </source>
</reference>
<keyword evidence="2 7" id="KW-0436">Ligase</keyword>
<proteinExistence type="inferred from homology"/>
<dbReference type="GO" id="GO:0005524">
    <property type="term" value="F:ATP binding"/>
    <property type="evidence" value="ECO:0007669"/>
    <property type="project" value="UniProtKB-KW"/>
</dbReference>
<dbReference type="PANTHER" id="PTHR11895">
    <property type="entry name" value="TRANSAMIDASE"/>
    <property type="match status" value="1"/>
</dbReference>
<dbReference type="InterPro" id="IPR036928">
    <property type="entry name" value="AS_sf"/>
</dbReference>
<dbReference type="AlphaFoldDB" id="A0A9W9AX96"/>
<dbReference type="GO" id="GO:0050567">
    <property type="term" value="F:glutaminyl-tRNA synthase (glutamine-hydrolyzing) activity"/>
    <property type="evidence" value="ECO:0007669"/>
    <property type="project" value="UniProtKB-UniRule"/>
</dbReference>
<feature type="active site" description="Charge relay system" evidence="7">
    <location>
        <position position="48"/>
    </location>
</feature>
<sequence>MLRRFASNAASSLRSKDASFNAFVSFEDSPNLFKPNEGLLNDFSVGIKDNICTSALPTTCGSAILQDFRSPFDATVVKLLKEAGARIAGKTNCDEFGMGSLNIHSIHGPVINPFDVDSRRAAGGSSGGSAAAVAAGLCDAALGTDTGGSIRLPASYCGVVGLKPSYGLLSRHGVVSYADSLDTVGVLAQNVQKVKKVFGSINKRDFNDPTSVSERLREKARLIAMERIQSWDAESLEGLRVGVPQEYFPSELNSTSSRILSAIRHLLAHLRSLGASIVPVSLPSTKYALSAYYVIASAEGSSCLSRYDGIRYGLRVPPSPGSDLTSTSKTYAHSRSQGFGSEVKKRILLGTYALGADAFDNYFLQAQRVRQMVRNDFDHVFSIPNVLYTEKSSEEDLAGPGVNGVDVLIHPSAIRTAPRLDDVLDTSRERDTLQDYVQDVLTVPASLSGLPALSVPMQNRSKSVASSLPTYTDGGFLQEARKDEDGDAGWPIGVSVVGQWGTDELVLRVGQVIERLSRG</sequence>
<dbReference type="InterPro" id="IPR004412">
    <property type="entry name" value="GatA"/>
</dbReference>
<dbReference type="Proteomes" id="UP001150238">
    <property type="component" value="Unassembled WGS sequence"/>
</dbReference>